<dbReference type="OrthoDB" id="826133at2"/>
<reference evidence="1 2" key="1">
    <citation type="submission" date="2019-06" db="EMBL/GenBank/DDBJ databases">
        <title>Echinicola alkalisoli sp. nov. isolated from saline soil.</title>
        <authorList>
            <person name="Sun J.-Q."/>
            <person name="Xu L."/>
        </authorList>
    </citation>
    <scope>NUCLEOTIDE SEQUENCE [LARGE SCALE GENOMIC DNA]</scope>
    <source>
        <strain evidence="1 2">LN3S3</strain>
    </source>
</reference>
<dbReference type="RefSeq" id="WP_141614816.1">
    <property type="nucleotide sequence ID" value="NZ_CP041253.1"/>
</dbReference>
<name>A0A514CIC0_9BACT</name>
<dbReference type="AlphaFoldDB" id="A0A514CIC0"/>
<dbReference type="KEGG" id="echi:FKX85_11200"/>
<proteinExistence type="predicted"/>
<gene>
    <name evidence="1" type="ORF">FKX85_11200</name>
</gene>
<evidence type="ECO:0000313" key="2">
    <source>
        <dbReference type="Proteomes" id="UP000316614"/>
    </source>
</evidence>
<evidence type="ECO:0000313" key="1">
    <source>
        <dbReference type="EMBL" id="QDH79573.1"/>
    </source>
</evidence>
<protein>
    <submittedName>
        <fullName evidence="1">Uncharacterized protein</fullName>
    </submittedName>
</protein>
<sequence length="261" mass="29850">MGEVFKDPAAREELFGFAELKGNAGEIQYNLRRLFEEQTDPVSRKQSAIVRAFYGNAANSRTTNEQSINVDSLKAFINQYDIGVIAPYLAESFDPDTLKELTVSWWTKEMEIEAQKKNPNWSGETPAVKFRINENGKFESLGQKQGTAGINQRVEYITADDNYAYDNPTVVFGKFDEPEYYGSTFESPDYSSTYRDIDCRKVPEDATVRINIPKFRLHNNTRNWPNSNRLFLWAITGDYSINSNGFVNSNPKIEEPWGDDI</sequence>
<organism evidence="1 2">
    <name type="scientific">Echinicola soli</name>
    <dbReference type="NCBI Taxonomy" id="2591634"/>
    <lineage>
        <taxon>Bacteria</taxon>
        <taxon>Pseudomonadati</taxon>
        <taxon>Bacteroidota</taxon>
        <taxon>Cytophagia</taxon>
        <taxon>Cytophagales</taxon>
        <taxon>Cyclobacteriaceae</taxon>
        <taxon>Echinicola</taxon>
    </lineage>
</organism>
<keyword evidence="2" id="KW-1185">Reference proteome</keyword>
<accession>A0A514CIC0</accession>
<dbReference type="Proteomes" id="UP000316614">
    <property type="component" value="Chromosome"/>
</dbReference>
<dbReference type="EMBL" id="CP041253">
    <property type="protein sequence ID" value="QDH79573.1"/>
    <property type="molecule type" value="Genomic_DNA"/>
</dbReference>